<comment type="caution">
    <text evidence="5">The sequence shown here is derived from an EMBL/GenBank/DDBJ whole genome shotgun (WGS) entry which is preliminary data.</text>
</comment>
<keyword evidence="6" id="KW-1185">Reference proteome</keyword>
<evidence type="ECO:0000259" key="4">
    <source>
        <dbReference type="Pfam" id="PF14008"/>
    </source>
</evidence>
<dbReference type="AlphaFoldDB" id="A0A8S1P9Y1"/>
<dbReference type="EMBL" id="CAJJDM010000114">
    <property type="protein sequence ID" value="CAD8099976.1"/>
    <property type="molecule type" value="Genomic_DNA"/>
</dbReference>
<dbReference type="InterPro" id="IPR025733">
    <property type="entry name" value="PAPs_C"/>
</dbReference>
<dbReference type="Pfam" id="PF14008">
    <property type="entry name" value="Metallophos_C"/>
    <property type="match status" value="1"/>
</dbReference>
<dbReference type="PANTHER" id="PTHR45867:SF10">
    <property type="entry name" value="PURPLE ACID PHOSPHATASE"/>
    <property type="match status" value="1"/>
</dbReference>
<dbReference type="OMA" id="MLYLTEY"/>
<keyword evidence="2" id="KW-0732">Signal</keyword>
<keyword evidence="1" id="KW-0812">Transmembrane</keyword>
<name>A0A8S1P9Y1_PARPR</name>
<organism evidence="5 6">
    <name type="scientific">Paramecium primaurelia</name>
    <dbReference type="NCBI Taxonomy" id="5886"/>
    <lineage>
        <taxon>Eukaryota</taxon>
        <taxon>Sar</taxon>
        <taxon>Alveolata</taxon>
        <taxon>Ciliophora</taxon>
        <taxon>Intramacronucleata</taxon>
        <taxon>Oligohymenophorea</taxon>
        <taxon>Peniculida</taxon>
        <taxon>Parameciidae</taxon>
        <taxon>Paramecium</taxon>
    </lineage>
</organism>
<gene>
    <name evidence="5" type="ORF">PPRIM_AZ9-3.1.T1110067</name>
</gene>
<feature type="domain" description="Purple acid phosphatase C-terminal" evidence="4">
    <location>
        <begin position="369"/>
        <end position="430"/>
    </location>
</feature>
<dbReference type="PANTHER" id="PTHR45867">
    <property type="entry name" value="PURPLE ACID PHOSPHATASE"/>
    <property type="match status" value="1"/>
</dbReference>
<feature type="domain" description="Calcineurin-like phosphoesterase" evidence="3">
    <location>
        <begin position="133"/>
        <end position="343"/>
    </location>
</feature>
<feature type="chain" id="PRO_5035866757" description="Acid phosphatase" evidence="2">
    <location>
        <begin position="20"/>
        <end position="487"/>
    </location>
</feature>
<feature type="signal peptide" evidence="2">
    <location>
        <begin position="1"/>
        <end position="19"/>
    </location>
</feature>
<accession>A0A8S1P9Y1</accession>
<evidence type="ECO:0000259" key="3">
    <source>
        <dbReference type="Pfam" id="PF00149"/>
    </source>
</evidence>
<evidence type="ECO:0000313" key="6">
    <source>
        <dbReference type="Proteomes" id="UP000688137"/>
    </source>
</evidence>
<dbReference type="GO" id="GO:0016787">
    <property type="term" value="F:hydrolase activity"/>
    <property type="evidence" value="ECO:0007669"/>
    <property type="project" value="InterPro"/>
</dbReference>
<proteinExistence type="predicted"/>
<dbReference type="Proteomes" id="UP000688137">
    <property type="component" value="Unassembled WGS sequence"/>
</dbReference>
<evidence type="ECO:0008006" key="7">
    <source>
        <dbReference type="Google" id="ProtNLM"/>
    </source>
</evidence>
<protein>
    <recommendedName>
        <fullName evidence="7">Acid phosphatase</fullName>
    </recommendedName>
</protein>
<evidence type="ECO:0000313" key="5">
    <source>
        <dbReference type="EMBL" id="CAD8099976.1"/>
    </source>
</evidence>
<evidence type="ECO:0000256" key="1">
    <source>
        <dbReference type="SAM" id="Phobius"/>
    </source>
</evidence>
<dbReference type="CDD" id="cd00839">
    <property type="entry name" value="MPP_PAPs"/>
    <property type="match status" value="1"/>
</dbReference>
<evidence type="ECO:0000256" key="2">
    <source>
        <dbReference type="SAM" id="SignalP"/>
    </source>
</evidence>
<dbReference type="Pfam" id="PF00149">
    <property type="entry name" value="Metallophos"/>
    <property type="match status" value="1"/>
</dbReference>
<keyword evidence="1" id="KW-0472">Membrane</keyword>
<feature type="transmembrane region" description="Helical" evidence="1">
    <location>
        <begin position="449"/>
        <end position="468"/>
    </location>
</feature>
<sequence length="487" mass="57829">MFMIIFLFVMESIQEQCEAYGVRLFLGHYYTSLKIDTDALRIVFNTKNICNNQFQLFIKGDLEFNITNYKTKLLNMTDVYIGTKANIEYETYIHTFQIPKQLSSIVFYTLISNDTIIKQAQVKLPHLQQETTKVLFFGDMDSSWVYNRSKQTFDWFENQIKQKIQFDSLIFTGDMAYDLESDNCQRGELWLSRISLFTSQYPFMITPGNHDGGFDYKYTFLREHFQMLYLTEYDTQNYQNDFYSFNIGLVHFIQYDPVMIVYKADPNNYTKERLLSQFRNDLITAVQNREEVPWIVVFTHYPIYCNFMDDDQCVNNFKYLAEFEKLFKEFHVDLYVSGHQHNYQRNYPYYQNNSASFEMDGNIYYNYESPITIIEGAGGADYGPEIMIYRDQPYTAKQLAQNGVGLLQVMNKTHLQFQHIQVSTNEVMDEIWIIKTSDINNEKDNSLKYWVISIIISAIVILVLFIFIKYNVRKQKTYQKAYDSNLV</sequence>
<reference evidence="5" key="1">
    <citation type="submission" date="2021-01" db="EMBL/GenBank/DDBJ databases">
        <authorList>
            <consortium name="Genoscope - CEA"/>
            <person name="William W."/>
        </authorList>
    </citation>
    <scope>NUCLEOTIDE SEQUENCE</scope>
</reference>
<dbReference type="InterPro" id="IPR004843">
    <property type="entry name" value="Calcineurin-like_PHP"/>
</dbReference>
<dbReference type="InterPro" id="IPR041792">
    <property type="entry name" value="MPP_PAP"/>
</dbReference>
<keyword evidence="1" id="KW-1133">Transmembrane helix</keyword>